<feature type="transmembrane region" description="Helical" evidence="1">
    <location>
        <begin position="201"/>
        <end position="223"/>
    </location>
</feature>
<dbReference type="EMBL" id="KB310309">
    <property type="protein sequence ID" value="ELT91986.1"/>
    <property type="molecule type" value="Genomic_DNA"/>
</dbReference>
<keyword evidence="1" id="KW-1133">Transmembrane helix</keyword>
<evidence type="ECO:0000313" key="4">
    <source>
        <dbReference type="Proteomes" id="UP000014760"/>
    </source>
</evidence>
<feature type="transmembrane region" description="Helical" evidence="1">
    <location>
        <begin position="235"/>
        <end position="257"/>
    </location>
</feature>
<feature type="transmembrane region" description="Helical" evidence="1">
    <location>
        <begin position="160"/>
        <end position="181"/>
    </location>
</feature>
<organism evidence="2">
    <name type="scientific">Capitella teleta</name>
    <name type="common">Polychaete worm</name>
    <dbReference type="NCBI Taxonomy" id="283909"/>
    <lineage>
        <taxon>Eukaryota</taxon>
        <taxon>Metazoa</taxon>
        <taxon>Spiralia</taxon>
        <taxon>Lophotrochozoa</taxon>
        <taxon>Annelida</taxon>
        <taxon>Polychaeta</taxon>
        <taxon>Sedentaria</taxon>
        <taxon>Scolecida</taxon>
        <taxon>Capitellidae</taxon>
        <taxon>Capitella</taxon>
    </lineage>
</organism>
<reference evidence="4" key="1">
    <citation type="submission" date="2012-12" db="EMBL/GenBank/DDBJ databases">
        <authorList>
            <person name="Hellsten U."/>
            <person name="Grimwood J."/>
            <person name="Chapman J.A."/>
            <person name="Shapiro H."/>
            <person name="Aerts A."/>
            <person name="Otillar R.P."/>
            <person name="Terry A.Y."/>
            <person name="Boore J.L."/>
            <person name="Simakov O."/>
            <person name="Marletaz F."/>
            <person name="Cho S.-J."/>
            <person name="Edsinger-Gonzales E."/>
            <person name="Havlak P."/>
            <person name="Kuo D.-H."/>
            <person name="Larsson T."/>
            <person name="Lv J."/>
            <person name="Arendt D."/>
            <person name="Savage R."/>
            <person name="Osoegawa K."/>
            <person name="de Jong P."/>
            <person name="Lindberg D.R."/>
            <person name="Seaver E.C."/>
            <person name="Weisblat D.A."/>
            <person name="Putnam N.H."/>
            <person name="Grigoriev I.V."/>
            <person name="Rokhsar D.S."/>
        </authorList>
    </citation>
    <scope>NUCLEOTIDE SEQUENCE</scope>
    <source>
        <strain evidence="4">I ESC-2004</strain>
    </source>
</reference>
<dbReference type="OMA" id="ISERQWW"/>
<feature type="transmembrane region" description="Helical" evidence="1">
    <location>
        <begin position="277"/>
        <end position="295"/>
    </location>
</feature>
<gene>
    <name evidence="2" type="ORF">CAPTEDRAFT_24879</name>
</gene>
<feature type="transmembrane region" description="Helical" evidence="1">
    <location>
        <begin position="37"/>
        <end position="55"/>
    </location>
</feature>
<reference evidence="3" key="3">
    <citation type="submission" date="2015-06" db="UniProtKB">
        <authorList>
            <consortium name="EnsemblMetazoa"/>
        </authorList>
    </citation>
    <scope>IDENTIFICATION</scope>
</reference>
<keyword evidence="1" id="KW-0472">Membrane</keyword>
<protein>
    <submittedName>
        <fullName evidence="2 3">Uncharacterized protein</fullName>
    </submittedName>
</protein>
<dbReference type="FunCoup" id="R7TKB9">
    <property type="interactions" value="5"/>
</dbReference>
<name>R7TKB9_CAPTE</name>
<dbReference type="InterPro" id="IPR032751">
    <property type="entry name" value="Fuseless"/>
</dbReference>
<dbReference type="EnsemblMetazoa" id="CapteT24879">
    <property type="protein sequence ID" value="CapteP24879"/>
    <property type="gene ID" value="CapteG24879"/>
</dbReference>
<feature type="non-terminal residue" evidence="2">
    <location>
        <position position="329"/>
    </location>
</feature>
<evidence type="ECO:0000313" key="2">
    <source>
        <dbReference type="EMBL" id="ELT91986.1"/>
    </source>
</evidence>
<reference evidence="2 4" key="2">
    <citation type="journal article" date="2013" name="Nature">
        <title>Insights into bilaterian evolution from three spiralian genomes.</title>
        <authorList>
            <person name="Simakov O."/>
            <person name="Marletaz F."/>
            <person name="Cho S.J."/>
            <person name="Edsinger-Gonzales E."/>
            <person name="Havlak P."/>
            <person name="Hellsten U."/>
            <person name="Kuo D.H."/>
            <person name="Larsson T."/>
            <person name="Lv J."/>
            <person name="Arendt D."/>
            <person name="Savage R."/>
            <person name="Osoegawa K."/>
            <person name="de Jong P."/>
            <person name="Grimwood J."/>
            <person name="Chapman J.A."/>
            <person name="Shapiro H."/>
            <person name="Aerts A."/>
            <person name="Otillar R.P."/>
            <person name="Terry A.Y."/>
            <person name="Boore J.L."/>
            <person name="Grigoriev I.V."/>
            <person name="Lindberg D.R."/>
            <person name="Seaver E.C."/>
            <person name="Weisblat D.A."/>
            <person name="Putnam N.H."/>
            <person name="Rokhsar D.S."/>
        </authorList>
    </citation>
    <scope>NUCLEOTIDE SEQUENCE</scope>
    <source>
        <strain evidence="2 4">I ESC-2004</strain>
    </source>
</reference>
<dbReference type="HOGENOM" id="CLU_039224_0_0_1"/>
<dbReference type="OrthoDB" id="6152399at2759"/>
<dbReference type="PANTHER" id="PTHR35270:SF2">
    <property type="entry name" value="FUSELESS, ISOFORM A"/>
    <property type="match status" value="1"/>
</dbReference>
<evidence type="ECO:0000313" key="3">
    <source>
        <dbReference type="EnsemblMetazoa" id="CapteP24879"/>
    </source>
</evidence>
<feature type="non-terminal residue" evidence="2">
    <location>
        <position position="1"/>
    </location>
</feature>
<feature type="transmembrane region" description="Helical" evidence="1">
    <location>
        <begin position="5"/>
        <end position="25"/>
    </location>
</feature>
<evidence type="ECO:0000256" key="1">
    <source>
        <dbReference type="SAM" id="Phobius"/>
    </source>
</evidence>
<dbReference type="Pfam" id="PF15993">
    <property type="entry name" value="Fuseless"/>
    <property type="match status" value="1"/>
</dbReference>
<dbReference type="Proteomes" id="UP000014760">
    <property type="component" value="Unassembled WGS sequence"/>
</dbReference>
<accession>R7TKB9</accession>
<keyword evidence="4" id="KW-1185">Reference proteome</keyword>
<sequence length="329" mass="37661">LDNIVCIFVIGVLVVFYWRGTWLLLDYNLYPEDVSKNVWICVAIGNGGLFLAAIFQETLKKHVMSPSNICIWIFYYHFHSYAMGFFSVCHWRGIWNGLDHYTGRTDESYLYSLLVGQTILFVLRSSRMISGPPSLVLFDTGKSFFNCDSRFEQTPDKPELYTLDHLLSVVVIMNCVVLVWRGVWGLGDNYFYPDDLEKSCWLSIGVGFGVLLVNIPLQILGNIIYRWSLNKGWPLFFRVVLEDLLHVVSGFGVIHHWRGVWLMQDVYFFPDHENLSLSPGISHITGYLGLALILTSMSNATIGSYVSGSAPASTGCFLENYYFRYYFSK</sequence>
<keyword evidence="1" id="KW-0812">Transmembrane</keyword>
<feature type="transmembrane region" description="Helical" evidence="1">
    <location>
        <begin position="108"/>
        <end position="125"/>
    </location>
</feature>
<feature type="transmembrane region" description="Helical" evidence="1">
    <location>
        <begin position="67"/>
        <end position="88"/>
    </location>
</feature>
<dbReference type="PANTHER" id="PTHR35270">
    <property type="entry name" value="FUSELESS, ISOFORM A"/>
    <property type="match status" value="1"/>
</dbReference>
<dbReference type="AlphaFoldDB" id="R7TKB9"/>
<dbReference type="EMBL" id="AMQN01013575">
    <property type="status" value="NOT_ANNOTATED_CDS"/>
    <property type="molecule type" value="Genomic_DNA"/>
</dbReference>
<proteinExistence type="predicted"/>